<protein>
    <recommendedName>
        <fullName evidence="9">Protein-export membrane protein SecD</fullName>
    </recommendedName>
</protein>
<dbReference type="InterPro" id="IPR022813">
    <property type="entry name" value="SecD/SecF_arch_bac"/>
</dbReference>
<keyword evidence="12" id="KW-1185">Reference proteome</keyword>
<keyword evidence="2 9" id="KW-0813">Transport</keyword>
<sequence>MSDDEENGSLLRDRRVQIFIVAIIASLIAIQPIYIPGEGAQSNLNYGLDLEGGSWLQLQLQGAIAQVDGDSGEMVKKIVESSIDADITITNVNIPPDDSTTGTVTFVTNSTLTQSQINLLNIGQASINREDNQTNVEIQTTKQRLITSYLSNALDTEVVPLPRQDSTEYEIRTSVSHQELQNLMQEVDGSIVTGPEGSPLYREGVTEDTRELTKETLSEKLNALGLKDIPVRSAGENYILIDFAGVDLATAKEVAQQPGKFEIRIVTEGNRTRHVLYGEEIKSVGVPSFQNQQWNVPFTLSDPGAKSLQKAAIETGAINNPSEHPLKMYLDNEQIYSAPLSPSAANTLQDSLIYSWQSSVGGGEEGKDEAEQLQIHLRAGALPVNVEIVGSGHIDASLGEQFKTLAVLAGLFALIGVAGVIYNKYREKRILIPMVGISFSEAVMILGFSAAIGWQLDLPSIAGIIAAIGTGIDHLVIITDEVLYEGKLPPTKIYLSRITKAFGIIIGAAATTIIAMSPLMVLGFGALRGFALTTIVGVLIGVFIARPVYGKIIKEVLKDTTTDGTDIQE</sequence>
<reference evidence="11 12" key="1">
    <citation type="submission" date="2010-06" db="EMBL/GenBank/DDBJ databases">
        <title>Complete sequence chromosome of Methanohalobium evestigatum Z-7303.</title>
        <authorList>
            <consortium name="US DOE Joint Genome Institute"/>
            <person name="Lucas S."/>
            <person name="Copeland A."/>
            <person name="Lapidus A."/>
            <person name="Cheng J.-F."/>
            <person name="Bruce D."/>
            <person name="Goodwin L."/>
            <person name="Pitluck S."/>
            <person name="Saunders E."/>
            <person name="Detter J.C."/>
            <person name="Han C."/>
            <person name="Tapia R."/>
            <person name="Land M."/>
            <person name="Hauser L."/>
            <person name="Kyrpides N."/>
            <person name="Mikhailova N."/>
            <person name="Sieprawska-Lupa M."/>
            <person name="Whitman W.B."/>
            <person name="Anderson I."/>
            <person name="Woyke T."/>
        </authorList>
    </citation>
    <scope>NUCLEOTIDE SEQUENCE [LARGE SCALE GENOMIC DNA]</scope>
    <source>
        <strain evidence="12">ATCC BAA-1072 / DSM 3721 / NBRC 107634 / OCM 161 / Z-7303</strain>
    </source>
</reference>
<evidence type="ECO:0000256" key="6">
    <source>
        <dbReference type="ARBA" id="ARBA00022989"/>
    </source>
</evidence>
<dbReference type="SUPFAM" id="SSF82866">
    <property type="entry name" value="Multidrug efflux transporter AcrB transmembrane domain"/>
    <property type="match status" value="1"/>
</dbReference>
<dbReference type="HAMAP" id="MF_01463_A">
    <property type="entry name" value="SecD_A"/>
    <property type="match status" value="1"/>
</dbReference>
<feature type="transmembrane region" description="Helical" evidence="9">
    <location>
        <begin position="405"/>
        <end position="423"/>
    </location>
</feature>
<evidence type="ECO:0000256" key="7">
    <source>
        <dbReference type="ARBA" id="ARBA00023010"/>
    </source>
</evidence>
<keyword evidence="3 9" id="KW-1003">Cell membrane</keyword>
<dbReference type="GeneID" id="9347696"/>
<evidence type="ECO:0000259" key="10">
    <source>
        <dbReference type="Pfam" id="PF02355"/>
    </source>
</evidence>
<keyword evidence="5 9" id="KW-0653">Protein transport</keyword>
<dbReference type="InterPro" id="IPR048634">
    <property type="entry name" value="SecD_SecF_C"/>
</dbReference>
<gene>
    <name evidence="9" type="primary">secD</name>
    <name evidence="11" type="ordered locus">Metev_2036</name>
</gene>
<dbReference type="KEGG" id="mev:Metev_2036"/>
<comment type="similarity">
    <text evidence="9">Belongs to the SecD/SecF family. SecD subfamily.</text>
</comment>
<dbReference type="PANTHER" id="PTHR30081">
    <property type="entry name" value="PROTEIN-EXPORT MEMBRANE PROTEIN SEC"/>
    <property type="match status" value="1"/>
</dbReference>
<evidence type="ECO:0000256" key="1">
    <source>
        <dbReference type="ARBA" id="ARBA00004651"/>
    </source>
</evidence>
<feature type="transmembrane region" description="Helical" evidence="9">
    <location>
        <begin position="16"/>
        <end position="35"/>
    </location>
</feature>
<dbReference type="PANTHER" id="PTHR30081:SF1">
    <property type="entry name" value="PROTEIN TRANSLOCASE SUBUNIT SECD"/>
    <property type="match status" value="1"/>
</dbReference>
<dbReference type="EMBL" id="CP002069">
    <property type="protein sequence ID" value="ADI74865.1"/>
    <property type="molecule type" value="Genomic_DNA"/>
</dbReference>
<dbReference type="HOGENOM" id="CLU_007894_5_1_2"/>
<keyword evidence="6 9" id="KW-1133">Transmembrane helix</keyword>
<comment type="function">
    <text evidence="9">Involved in protein export.</text>
</comment>
<dbReference type="AlphaFoldDB" id="D7EBM3"/>
<dbReference type="GO" id="GO:0005886">
    <property type="term" value="C:plasma membrane"/>
    <property type="evidence" value="ECO:0007669"/>
    <property type="project" value="UniProtKB-SubCell"/>
</dbReference>
<accession>D7EBM3</accession>
<evidence type="ECO:0000256" key="2">
    <source>
        <dbReference type="ARBA" id="ARBA00022448"/>
    </source>
</evidence>
<name>D7EBM3_METEZ</name>
<dbReference type="Gene3D" id="3.30.70.3220">
    <property type="match status" value="1"/>
</dbReference>
<feature type="transmembrane region" description="Helical" evidence="9">
    <location>
        <begin position="460"/>
        <end position="480"/>
    </location>
</feature>
<organism evidence="11 12">
    <name type="scientific">Methanohalobium evestigatum (strain ATCC BAA-1072 / DSM 3721 / NBRC 107634 / OCM 161 / Z-7303)</name>
    <dbReference type="NCBI Taxonomy" id="644295"/>
    <lineage>
        <taxon>Archaea</taxon>
        <taxon>Methanobacteriati</taxon>
        <taxon>Methanobacteriota</taxon>
        <taxon>Stenosarchaea group</taxon>
        <taxon>Methanomicrobia</taxon>
        <taxon>Methanosarcinales</taxon>
        <taxon>Methanosarcinaceae</taxon>
        <taxon>Methanohalobium</taxon>
    </lineage>
</organism>
<dbReference type="OrthoDB" id="146638at2157"/>
<dbReference type="Proteomes" id="UP000000391">
    <property type="component" value="Chromosome"/>
</dbReference>
<evidence type="ECO:0000256" key="8">
    <source>
        <dbReference type="ARBA" id="ARBA00023136"/>
    </source>
</evidence>
<dbReference type="GO" id="GO:0006605">
    <property type="term" value="P:protein targeting"/>
    <property type="evidence" value="ECO:0007669"/>
    <property type="project" value="UniProtKB-UniRule"/>
</dbReference>
<comment type="subcellular location">
    <subcellularLocation>
        <location evidence="1 9">Cell membrane</location>
        <topology evidence="1 9">Multi-pass membrane protein</topology>
    </subcellularLocation>
</comment>
<keyword evidence="4 9" id="KW-0812">Transmembrane</keyword>
<feature type="domain" description="Protein export membrane protein SecD/SecF C-terminal" evidence="10">
    <location>
        <begin position="385"/>
        <end position="543"/>
    </location>
</feature>
<dbReference type="Gene3D" id="1.20.1640.10">
    <property type="entry name" value="Multidrug efflux transporter AcrB transmembrane domain"/>
    <property type="match status" value="1"/>
</dbReference>
<dbReference type="InterPro" id="IPR024912">
    <property type="entry name" value="SecD_arc"/>
</dbReference>
<dbReference type="STRING" id="644295.Metev_2036"/>
<evidence type="ECO:0000256" key="3">
    <source>
        <dbReference type="ARBA" id="ARBA00022475"/>
    </source>
</evidence>
<feature type="transmembrane region" description="Helical" evidence="9">
    <location>
        <begin position="530"/>
        <end position="549"/>
    </location>
</feature>
<comment type="subunit">
    <text evidence="9">Part of the protein translocation apparatus. Forms a complex with SecF.</text>
</comment>
<keyword evidence="7 9" id="KW-0811">Translocation</keyword>
<feature type="transmembrane region" description="Helical" evidence="9">
    <location>
        <begin position="430"/>
        <end position="454"/>
    </location>
</feature>
<dbReference type="RefSeq" id="WP_013195430.1">
    <property type="nucleotide sequence ID" value="NC_014253.1"/>
</dbReference>
<evidence type="ECO:0000256" key="9">
    <source>
        <dbReference type="HAMAP-Rule" id="MF_01463"/>
    </source>
</evidence>
<evidence type="ECO:0000256" key="5">
    <source>
        <dbReference type="ARBA" id="ARBA00022927"/>
    </source>
</evidence>
<evidence type="ECO:0000313" key="11">
    <source>
        <dbReference type="EMBL" id="ADI74865.1"/>
    </source>
</evidence>
<proteinExistence type="inferred from homology"/>
<evidence type="ECO:0000256" key="4">
    <source>
        <dbReference type="ARBA" id="ARBA00022692"/>
    </source>
</evidence>
<keyword evidence="8 9" id="KW-0472">Membrane</keyword>
<dbReference type="NCBIfam" id="NF006217">
    <property type="entry name" value="PRK08343.1-3"/>
    <property type="match status" value="1"/>
</dbReference>
<evidence type="ECO:0000313" key="12">
    <source>
        <dbReference type="Proteomes" id="UP000000391"/>
    </source>
</evidence>
<dbReference type="GO" id="GO:0065002">
    <property type="term" value="P:intracellular protein transmembrane transport"/>
    <property type="evidence" value="ECO:0007669"/>
    <property type="project" value="UniProtKB-UniRule"/>
</dbReference>
<dbReference type="Pfam" id="PF02355">
    <property type="entry name" value="SecD_SecF_C"/>
    <property type="match status" value="1"/>
</dbReference>
<feature type="transmembrane region" description="Helical" evidence="9">
    <location>
        <begin position="501"/>
        <end position="524"/>
    </location>
</feature>